<protein>
    <recommendedName>
        <fullName evidence="8">Protein kinase domain-containing protein</fullName>
    </recommendedName>
</protein>
<keyword evidence="4" id="KW-0418">Kinase</keyword>
<keyword evidence="10" id="KW-1185">Reference proteome</keyword>
<evidence type="ECO:0000256" key="7">
    <source>
        <dbReference type="SAM" id="MobiDB-lite"/>
    </source>
</evidence>
<dbReference type="GO" id="GO:0007224">
    <property type="term" value="P:smoothened signaling pathway"/>
    <property type="evidence" value="ECO:0007669"/>
    <property type="project" value="TreeGrafter"/>
</dbReference>
<proteinExistence type="predicted"/>
<dbReference type="GO" id="GO:0003713">
    <property type="term" value="F:transcription coactivator activity"/>
    <property type="evidence" value="ECO:0007669"/>
    <property type="project" value="TreeGrafter"/>
</dbReference>
<dbReference type="GO" id="GO:0005524">
    <property type="term" value="F:ATP binding"/>
    <property type="evidence" value="ECO:0007669"/>
    <property type="project" value="UniProtKB-UniRule"/>
</dbReference>
<dbReference type="GO" id="GO:0046332">
    <property type="term" value="F:SMAD binding"/>
    <property type="evidence" value="ECO:0007669"/>
    <property type="project" value="TreeGrafter"/>
</dbReference>
<dbReference type="Gene3D" id="3.30.200.20">
    <property type="entry name" value="Phosphorylase Kinase, domain 1"/>
    <property type="match status" value="1"/>
</dbReference>
<evidence type="ECO:0000256" key="3">
    <source>
        <dbReference type="ARBA" id="ARBA00022741"/>
    </source>
</evidence>
<dbReference type="GeneTree" id="ENSGT00940000157742"/>
<dbReference type="PANTHER" id="PTHR24058">
    <property type="entry name" value="DUAL SPECIFICITY PROTEIN KINASE"/>
    <property type="match status" value="1"/>
</dbReference>
<dbReference type="Pfam" id="PF00069">
    <property type="entry name" value="Pkinase"/>
    <property type="match status" value="1"/>
</dbReference>
<feature type="region of interest" description="Disordered" evidence="7">
    <location>
        <begin position="382"/>
        <end position="421"/>
    </location>
</feature>
<keyword evidence="5 6" id="KW-0067">ATP-binding</keyword>
<dbReference type="GO" id="GO:0045944">
    <property type="term" value="P:positive regulation of transcription by RNA polymerase II"/>
    <property type="evidence" value="ECO:0007669"/>
    <property type="project" value="TreeGrafter"/>
</dbReference>
<gene>
    <name evidence="9" type="primary">LOC115587290</name>
</gene>
<reference evidence="9" key="2">
    <citation type="submission" date="2025-08" db="UniProtKB">
        <authorList>
            <consortium name="Ensembl"/>
        </authorList>
    </citation>
    <scope>IDENTIFICATION</scope>
</reference>
<keyword evidence="3 6" id="KW-0547">Nucleotide-binding</keyword>
<dbReference type="InParanoid" id="A0A671UL67"/>
<dbReference type="Proteomes" id="UP000472265">
    <property type="component" value="Chromosome 8"/>
</dbReference>
<dbReference type="InterPro" id="IPR000719">
    <property type="entry name" value="Prot_kinase_dom"/>
</dbReference>
<evidence type="ECO:0000256" key="6">
    <source>
        <dbReference type="PROSITE-ProRule" id="PRU10141"/>
    </source>
</evidence>
<dbReference type="AlphaFoldDB" id="A0A671UL67"/>
<accession>A0A671UL67</accession>
<evidence type="ECO:0000259" key="8">
    <source>
        <dbReference type="PROSITE" id="PS50011"/>
    </source>
</evidence>
<feature type="domain" description="Protein kinase" evidence="8">
    <location>
        <begin position="62"/>
        <end position="376"/>
    </location>
</feature>
<dbReference type="GO" id="GO:0005737">
    <property type="term" value="C:cytoplasm"/>
    <property type="evidence" value="ECO:0007669"/>
    <property type="project" value="TreeGrafter"/>
</dbReference>
<feature type="binding site" evidence="6">
    <location>
        <position position="91"/>
    </location>
    <ligand>
        <name>ATP</name>
        <dbReference type="ChEBI" id="CHEBI:30616"/>
    </ligand>
</feature>
<evidence type="ECO:0000256" key="2">
    <source>
        <dbReference type="ARBA" id="ARBA00022679"/>
    </source>
</evidence>
<dbReference type="PROSITE" id="PS00107">
    <property type="entry name" value="PROTEIN_KINASE_ATP"/>
    <property type="match status" value="1"/>
</dbReference>
<dbReference type="GO" id="GO:0042771">
    <property type="term" value="P:intrinsic apoptotic signaling pathway in response to DNA damage by p53 class mediator"/>
    <property type="evidence" value="ECO:0007669"/>
    <property type="project" value="TreeGrafter"/>
</dbReference>
<evidence type="ECO:0000256" key="5">
    <source>
        <dbReference type="ARBA" id="ARBA00022840"/>
    </source>
</evidence>
<dbReference type="PANTHER" id="PTHR24058:SF53">
    <property type="entry name" value="HOMEODOMAIN-INTERACTING PROTEIN KINASE 2"/>
    <property type="match status" value="1"/>
</dbReference>
<dbReference type="GO" id="GO:0004674">
    <property type="term" value="F:protein serine/threonine kinase activity"/>
    <property type="evidence" value="ECO:0007669"/>
    <property type="project" value="UniProtKB-KW"/>
</dbReference>
<evidence type="ECO:0000256" key="1">
    <source>
        <dbReference type="ARBA" id="ARBA00022527"/>
    </source>
</evidence>
<name>A0A671UL67_SPAAU</name>
<dbReference type="PROSITE" id="PS50011">
    <property type="entry name" value="PROTEIN_KINASE_DOM"/>
    <property type="match status" value="1"/>
</dbReference>
<dbReference type="GO" id="GO:0004713">
    <property type="term" value="F:protein tyrosine kinase activity"/>
    <property type="evidence" value="ECO:0007669"/>
    <property type="project" value="TreeGrafter"/>
</dbReference>
<dbReference type="InterPro" id="IPR050494">
    <property type="entry name" value="Ser_Thr_dual-spec_kinase"/>
</dbReference>
<dbReference type="Ensembl" id="ENSSAUT00010015488.1">
    <property type="protein sequence ID" value="ENSSAUP00010014599.1"/>
    <property type="gene ID" value="ENSSAUG00010006816.1"/>
</dbReference>
<dbReference type="GO" id="GO:0016605">
    <property type="term" value="C:PML body"/>
    <property type="evidence" value="ECO:0007669"/>
    <property type="project" value="TreeGrafter"/>
</dbReference>
<reference evidence="9" key="3">
    <citation type="submission" date="2025-09" db="UniProtKB">
        <authorList>
            <consortium name="Ensembl"/>
        </authorList>
    </citation>
    <scope>IDENTIFICATION</scope>
</reference>
<dbReference type="GO" id="GO:0003714">
    <property type="term" value="F:transcription corepressor activity"/>
    <property type="evidence" value="ECO:0007669"/>
    <property type="project" value="TreeGrafter"/>
</dbReference>
<organism evidence="9 10">
    <name type="scientific">Sparus aurata</name>
    <name type="common">Gilthead sea bream</name>
    <dbReference type="NCBI Taxonomy" id="8175"/>
    <lineage>
        <taxon>Eukaryota</taxon>
        <taxon>Metazoa</taxon>
        <taxon>Chordata</taxon>
        <taxon>Craniata</taxon>
        <taxon>Vertebrata</taxon>
        <taxon>Euteleostomi</taxon>
        <taxon>Actinopterygii</taxon>
        <taxon>Neopterygii</taxon>
        <taxon>Teleostei</taxon>
        <taxon>Neoteleostei</taxon>
        <taxon>Acanthomorphata</taxon>
        <taxon>Eupercaria</taxon>
        <taxon>Spariformes</taxon>
        <taxon>Sparidae</taxon>
        <taxon>Sparus</taxon>
    </lineage>
</organism>
<dbReference type="Gene3D" id="1.10.510.10">
    <property type="entry name" value="Transferase(Phosphotransferase) domain 1"/>
    <property type="match status" value="1"/>
</dbReference>
<evidence type="ECO:0000313" key="10">
    <source>
        <dbReference type="Proteomes" id="UP000472265"/>
    </source>
</evidence>
<evidence type="ECO:0000256" key="4">
    <source>
        <dbReference type="ARBA" id="ARBA00022777"/>
    </source>
</evidence>
<keyword evidence="1" id="KW-0723">Serine/threonine-protein kinase</keyword>
<dbReference type="InterPro" id="IPR011009">
    <property type="entry name" value="Kinase-like_dom_sf"/>
</dbReference>
<sequence length="576" mass="64252">MICTQYLKHCYGPSKGMKLTSHFSCCFHLFCFSILRDNMGSRVSKASTSPSEMDPVQLPRGYEVLEVLGEGYFGKVLKCWKKDIKQTVAVKIPKCFENDTVNEVSMLRRFKHLKLHQHNIVEFMDCFQTRYGKAIVLEVLDITLGDYLGKTSFAPMLVSDIRSIIQQMGTAFEALKGIGVIHADLHLHNIMIENHQTQPFRVKLIDFGVAMSRSEASQGKLLQPMAFRSPEILLGCPFSEAIDMWSLGCLMFIMICGKLPFSGRSEYEILRSIIDLLGQPEDLVLSTGLQTKKYFNWTESSSWELKTSFEYFRCHLSTVKDHKLQSLDDLKKMRLEENNGSEAAERDQCIELLKAMLKTGEDERITPREVLTHLFITKDYPNNGAEKSETSHRKMMRPKAAVLSKRRPACPTTAPPSTLHTSHIPPAGVILVQPATAENILLLEGQGSEVSGRSYIDKTSGCSAFTSPFSSEDSTPSPTFLPSGVVILVRPATAQRSMLGDQESAVSFQSGLYEASVSLVTDVESGMESSICEASGSCENTGAENEPGKKKNFLRRVFSWMRKTFRPCVPSVDGPA</sequence>
<dbReference type="InterPro" id="IPR017441">
    <property type="entry name" value="Protein_kinase_ATP_BS"/>
</dbReference>
<keyword evidence="2" id="KW-0808">Transferase</keyword>
<evidence type="ECO:0000313" key="9">
    <source>
        <dbReference type="Ensembl" id="ENSSAUP00010014599.1"/>
    </source>
</evidence>
<dbReference type="OMA" id="MESSICE"/>
<reference evidence="9" key="1">
    <citation type="submission" date="2021-04" db="EMBL/GenBank/DDBJ databases">
        <authorList>
            <consortium name="Wellcome Sanger Institute Data Sharing"/>
        </authorList>
    </citation>
    <scope>NUCLEOTIDE SEQUENCE [LARGE SCALE GENOMIC DNA]</scope>
</reference>
<dbReference type="SUPFAM" id="SSF56112">
    <property type="entry name" value="Protein kinase-like (PK-like)"/>
    <property type="match status" value="1"/>
</dbReference>